<organism evidence="1">
    <name type="scientific">marine sediment metagenome</name>
    <dbReference type="NCBI Taxonomy" id="412755"/>
    <lineage>
        <taxon>unclassified sequences</taxon>
        <taxon>metagenomes</taxon>
        <taxon>ecological metagenomes</taxon>
    </lineage>
</organism>
<sequence>DLLGIEIDEVVRAVHGTKAVVGG</sequence>
<dbReference type="EMBL" id="LAZR01053566">
    <property type="protein sequence ID" value="KKK80472.1"/>
    <property type="molecule type" value="Genomic_DNA"/>
</dbReference>
<reference evidence="1" key="1">
    <citation type="journal article" date="2015" name="Nature">
        <title>Complex archaea that bridge the gap between prokaryotes and eukaryotes.</title>
        <authorList>
            <person name="Spang A."/>
            <person name="Saw J.H."/>
            <person name="Jorgensen S.L."/>
            <person name="Zaremba-Niedzwiedzka K."/>
            <person name="Martijn J."/>
            <person name="Lind A.E."/>
            <person name="van Eijk R."/>
            <person name="Schleper C."/>
            <person name="Guy L."/>
            <person name="Ettema T.J."/>
        </authorList>
    </citation>
    <scope>NUCLEOTIDE SEQUENCE</scope>
</reference>
<protein>
    <submittedName>
        <fullName evidence="1">Uncharacterized protein</fullName>
    </submittedName>
</protein>
<gene>
    <name evidence="1" type="ORF">LCGC14_2823180</name>
</gene>
<accession>A0A0F8YGF2</accession>
<comment type="caution">
    <text evidence="1">The sequence shown here is derived from an EMBL/GenBank/DDBJ whole genome shotgun (WGS) entry which is preliminary data.</text>
</comment>
<dbReference type="AlphaFoldDB" id="A0A0F8YGF2"/>
<evidence type="ECO:0000313" key="1">
    <source>
        <dbReference type="EMBL" id="KKK80472.1"/>
    </source>
</evidence>
<proteinExistence type="predicted"/>
<name>A0A0F8YGF2_9ZZZZ</name>
<feature type="non-terminal residue" evidence="1">
    <location>
        <position position="1"/>
    </location>
</feature>